<dbReference type="GO" id="GO:0005886">
    <property type="term" value="C:plasma membrane"/>
    <property type="evidence" value="ECO:0007669"/>
    <property type="project" value="UniProtKB-SubCell"/>
</dbReference>
<dbReference type="InterPro" id="IPR011701">
    <property type="entry name" value="MFS"/>
</dbReference>
<keyword evidence="4 7" id="KW-0812">Transmembrane</keyword>
<feature type="domain" description="Major facilitator superfamily (MFS) profile" evidence="8">
    <location>
        <begin position="1"/>
        <end position="406"/>
    </location>
</feature>
<gene>
    <name evidence="9" type="ORF">ACFQHK_15295</name>
</gene>
<dbReference type="CDD" id="cd17474">
    <property type="entry name" value="MFS_YfmO_like"/>
    <property type="match status" value="1"/>
</dbReference>
<dbReference type="AlphaFoldDB" id="A0ABD5UCA2"/>
<evidence type="ECO:0000313" key="9">
    <source>
        <dbReference type="EMBL" id="MFC6837853.1"/>
    </source>
</evidence>
<evidence type="ECO:0000313" key="10">
    <source>
        <dbReference type="Proteomes" id="UP001596406"/>
    </source>
</evidence>
<keyword evidence="2" id="KW-0813">Transport</keyword>
<accession>A0ABD5UCA2</accession>
<dbReference type="PRINTS" id="PR01035">
    <property type="entry name" value="TCRTETA"/>
</dbReference>
<dbReference type="InterPro" id="IPR036259">
    <property type="entry name" value="MFS_trans_sf"/>
</dbReference>
<reference evidence="9 10" key="1">
    <citation type="journal article" date="2019" name="Int. J. Syst. Evol. Microbiol.">
        <title>The Global Catalogue of Microorganisms (GCM) 10K type strain sequencing project: providing services to taxonomists for standard genome sequencing and annotation.</title>
        <authorList>
            <consortium name="The Broad Institute Genomics Platform"/>
            <consortium name="The Broad Institute Genome Sequencing Center for Infectious Disease"/>
            <person name="Wu L."/>
            <person name="Ma J."/>
        </authorList>
    </citation>
    <scope>NUCLEOTIDE SEQUENCE [LARGE SCALE GENOMIC DNA]</scope>
    <source>
        <strain evidence="9 10">PSRA2</strain>
    </source>
</reference>
<protein>
    <submittedName>
        <fullName evidence="9">MFS transporter</fullName>
    </submittedName>
</protein>
<dbReference type="PROSITE" id="PS50850">
    <property type="entry name" value="MFS"/>
    <property type="match status" value="1"/>
</dbReference>
<proteinExistence type="predicted"/>
<feature type="transmembrane region" description="Helical" evidence="7">
    <location>
        <begin position="20"/>
        <end position="41"/>
    </location>
</feature>
<dbReference type="Gene3D" id="1.20.1250.20">
    <property type="entry name" value="MFS general substrate transporter like domains"/>
    <property type="match status" value="1"/>
</dbReference>
<dbReference type="InterPro" id="IPR001958">
    <property type="entry name" value="Tet-R_TetA/multi-R_MdtG-like"/>
</dbReference>
<name>A0ABD5UCA2_9EURY</name>
<dbReference type="Pfam" id="PF07690">
    <property type="entry name" value="MFS_1"/>
    <property type="match status" value="1"/>
</dbReference>
<feature type="transmembrane region" description="Helical" evidence="7">
    <location>
        <begin position="174"/>
        <end position="191"/>
    </location>
</feature>
<dbReference type="RefSeq" id="WP_304449570.1">
    <property type="nucleotide sequence ID" value="NZ_JARRAH010000002.1"/>
</dbReference>
<feature type="transmembrane region" description="Helical" evidence="7">
    <location>
        <begin position="351"/>
        <end position="370"/>
    </location>
</feature>
<comment type="caution">
    <text evidence="9">The sequence shown here is derived from an EMBL/GenBank/DDBJ whole genome shotgun (WGS) entry which is preliminary data.</text>
</comment>
<dbReference type="Proteomes" id="UP001596406">
    <property type="component" value="Unassembled WGS sequence"/>
</dbReference>
<keyword evidence="10" id="KW-1185">Reference proteome</keyword>
<dbReference type="InterPro" id="IPR020846">
    <property type="entry name" value="MFS_dom"/>
</dbReference>
<feature type="transmembrane region" description="Helical" evidence="7">
    <location>
        <begin position="284"/>
        <end position="304"/>
    </location>
</feature>
<comment type="subcellular location">
    <subcellularLocation>
        <location evidence="1">Cell membrane</location>
        <topology evidence="1">Multi-pass membrane protein</topology>
    </subcellularLocation>
</comment>
<dbReference type="SUPFAM" id="SSF103473">
    <property type="entry name" value="MFS general substrate transporter"/>
    <property type="match status" value="1"/>
</dbReference>
<evidence type="ECO:0000256" key="2">
    <source>
        <dbReference type="ARBA" id="ARBA00022448"/>
    </source>
</evidence>
<evidence type="ECO:0000259" key="8">
    <source>
        <dbReference type="PROSITE" id="PS50850"/>
    </source>
</evidence>
<evidence type="ECO:0000256" key="5">
    <source>
        <dbReference type="ARBA" id="ARBA00022989"/>
    </source>
</evidence>
<evidence type="ECO:0000256" key="1">
    <source>
        <dbReference type="ARBA" id="ARBA00004651"/>
    </source>
</evidence>
<evidence type="ECO:0000256" key="6">
    <source>
        <dbReference type="ARBA" id="ARBA00023136"/>
    </source>
</evidence>
<keyword evidence="5 7" id="KW-1133">Transmembrane helix</keyword>
<dbReference type="PROSITE" id="PS00216">
    <property type="entry name" value="SUGAR_TRANSPORT_1"/>
    <property type="match status" value="1"/>
</dbReference>
<feature type="transmembrane region" description="Helical" evidence="7">
    <location>
        <begin position="53"/>
        <end position="77"/>
    </location>
</feature>
<dbReference type="EMBL" id="JBHSXM010000002">
    <property type="protein sequence ID" value="MFC6837853.1"/>
    <property type="molecule type" value="Genomic_DNA"/>
</dbReference>
<evidence type="ECO:0000256" key="4">
    <source>
        <dbReference type="ARBA" id="ARBA00022692"/>
    </source>
</evidence>
<dbReference type="InterPro" id="IPR005829">
    <property type="entry name" value="Sugar_transporter_CS"/>
</dbReference>
<sequence length="420" mass="43613">MSVLNRLFGSDSSIVHDRAFQVLLFVNLSPPLGAALVSPLLDTLTGKYGVTEAQIGLVMTAFTAPSIVLIPVIGVLADRYGRKSVMLCGLLLFGIGGTALAFTTDFRTVLFLRFVQGIGFGGLTPIIVASIGDFYEGEAEATAQGIRFASSGLTLLLFPFLGGVLVALAWNAPFVVYALPFPAAVLLYHYFEEPLDVRTERRAMTGIDDLLAFIRHRRAAALLLGRSIPNFVYLSFLTYNSFIVVRGGGGTPEQAGLLVAVTSIAHALTATQAGRVTAHFASRFYPLTGASIALGGGLALLGAAPNFATVVFAGVAVGAGFGLSLSLYRSILTGIAPPEIRGGIVSTGSSLGRVTSTLAPLALGTVVGLWRPVLGFTPAVRGAVIVAGVASALCGVISLVVAYRAPPLATERTEPVSGDD</sequence>
<feature type="transmembrane region" description="Helical" evidence="7">
    <location>
        <begin position="382"/>
        <end position="403"/>
    </location>
</feature>
<feature type="transmembrane region" description="Helical" evidence="7">
    <location>
        <begin position="147"/>
        <end position="168"/>
    </location>
</feature>
<keyword evidence="6 7" id="KW-0472">Membrane</keyword>
<dbReference type="InterPro" id="IPR050171">
    <property type="entry name" value="MFS_Transporters"/>
</dbReference>
<organism evidence="9 10">
    <name type="scientific">Halomarina ordinaria</name>
    <dbReference type="NCBI Taxonomy" id="3033939"/>
    <lineage>
        <taxon>Archaea</taxon>
        <taxon>Methanobacteriati</taxon>
        <taxon>Methanobacteriota</taxon>
        <taxon>Stenosarchaea group</taxon>
        <taxon>Halobacteria</taxon>
        <taxon>Halobacteriales</taxon>
        <taxon>Natronomonadaceae</taxon>
        <taxon>Halomarina</taxon>
    </lineage>
</organism>
<dbReference type="PANTHER" id="PTHR23517">
    <property type="entry name" value="RESISTANCE PROTEIN MDTM, PUTATIVE-RELATED-RELATED"/>
    <property type="match status" value="1"/>
</dbReference>
<evidence type="ECO:0000256" key="7">
    <source>
        <dbReference type="SAM" id="Phobius"/>
    </source>
</evidence>
<feature type="transmembrane region" description="Helical" evidence="7">
    <location>
        <begin position="114"/>
        <end position="135"/>
    </location>
</feature>
<feature type="transmembrane region" description="Helical" evidence="7">
    <location>
        <begin position="84"/>
        <end position="102"/>
    </location>
</feature>
<keyword evidence="3" id="KW-1003">Cell membrane</keyword>
<evidence type="ECO:0000256" key="3">
    <source>
        <dbReference type="ARBA" id="ARBA00022475"/>
    </source>
</evidence>
<feature type="transmembrane region" description="Helical" evidence="7">
    <location>
        <begin position="310"/>
        <end position="331"/>
    </location>
</feature>